<dbReference type="Pfam" id="PF07642">
    <property type="entry name" value="BBP2"/>
    <property type="match status" value="1"/>
</dbReference>
<dbReference type="eggNOG" id="ENOG5031QG5">
    <property type="taxonomic scope" value="Bacteria"/>
</dbReference>
<dbReference type="STRING" id="481448.Minf_1989"/>
<dbReference type="KEGG" id="min:Minf_1989"/>
<proteinExistence type="predicted"/>
<dbReference type="HOGENOM" id="CLU_552995_0_0_0"/>
<dbReference type="Proteomes" id="UP000009149">
    <property type="component" value="Chromosome"/>
</dbReference>
<protein>
    <recommendedName>
        <fullName evidence="3">Porin</fullName>
    </recommendedName>
</protein>
<organism evidence="1 2">
    <name type="scientific">Methylacidiphilum infernorum (isolate V4)</name>
    <name type="common">Methylokorus infernorum (strain V4)</name>
    <dbReference type="NCBI Taxonomy" id="481448"/>
    <lineage>
        <taxon>Bacteria</taxon>
        <taxon>Pseudomonadati</taxon>
        <taxon>Verrucomicrobiota</taxon>
        <taxon>Methylacidiphilae</taxon>
        <taxon>Methylacidiphilales</taxon>
        <taxon>Methylacidiphilaceae</taxon>
        <taxon>Methylacidiphilum (ex Ratnadevi et al. 2023)</taxon>
    </lineage>
</organism>
<evidence type="ECO:0000313" key="1">
    <source>
        <dbReference type="EMBL" id="ACD84043.1"/>
    </source>
</evidence>
<sequence>MFFFPLTGKRKVLLRAFLSFPNGPLGNRFFYFCFSLSKKIILWVCFMGVAVKTTRAVDLQQESIAELQKALEEGGIAVESRPPAIALSGYIDSSYTYNFISAHSGKTAAQTAQIPTRMDSDGIAGGGWNLNQVYLVIEKPLSEINDWQSGFRADLMVGEDAASMGMPDNIVGLSTPNSNGLALNISSFLLAQAYAQFRVPVGNGLDLKMGKFMSPFAFEVMERPANVNFSYGLIFSNLIPEILVGAEAVYPFSNSLELTLGITDGGFNTARGGFPFFGEVNNEPFSSLFLGSLRYETPRKNALVTTSVLFGPDGADPPGFGLYPGFAGEGVFRESPYNRSAPFVLGDIYGSWIPQVSKDRLLVALELTGGFYNGGVALPTDPLSSRASANWYGASFWMKYQLTALLSIAFRQDWIEGSNNEILYQHVGRTDIWSSTLTFRIDLWENMMLRAEGRMDWGKDVVGAILAPLGLPSVPVSSGPAFFAAIEAAYAFW</sequence>
<accession>B3DYJ5</accession>
<evidence type="ECO:0008006" key="3">
    <source>
        <dbReference type="Google" id="ProtNLM"/>
    </source>
</evidence>
<dbReference type="EMBL" id="CP000975">
    <property type="protein sequence ID" value="ACD84043.1"/>
    <property type="molecule type" value="Genomic_DNA"/>
</dbReference>
<name>B3DYJ5_METI4</name>
<reference evidence="1 2" key="1">
    <citation type="journal article" date="2008" name="Biol. Direct">
        <title>Complete genome sequence of the extremely acidophilic methanotroph isolate V4, Methylacidiphilum infernorum, a representative of the bacterial phylum Verrucomicrobia.</title>
        <authorList>
            <person name="Hou S."/>
            <person name="Makarova K.S."/>
            <person name="Saw J.H."/>
            <person name="Senin P."/>
            <person name="Ly B.V."/>
            <person name="Zhou Z."/>
            <person name="Ren Y."/>
            <person name="Wang J."/>
            <person name="Galperin M.Y."/>
            <person name="Omelchenko M.V."/>
            <person name="Wolf Y.I."/>
            <person name="Yutin N."/>
            <person name="Koonin E.V."/>
            <person name="Stott M.B."/>
            <person name="Mountain B.W."/>
            <person name="Crowe M.A."/>
            <person name="Smirnova A.V."/>
            <person name="Dunfield P.F."/>
            <person name="Feng L."/>
            <person name="Wang L."/>
            <person name="Alam M."/>
        </authorList>
    </citation>
    <scope>NUCLEOTIDE SEQUENCE [LARGE SCALE GENOMIC DNA]</scope>
    <source>
        <strain evidence="2">Isolate V4</strain>
    </source>
</reference>
<dbReference type="AlphaFoldDB" id="B3DYJ5"/>
<gene>
    <name evidence="1" type="ordered locus">Minf_1989</name>
</gene>
<evidence type="ECO:0000313" key="2">
    <source>
        <dbReference type="Proteomes" id="UP000009149"/>
    </source>
</evidence>
<dbReference type="InterPro" id="IPR011486">
    <property type="entry name" value="BBP2"/>
</dbReference>